<dbReference type="Proteomes" id="UP000278627">
    <property type="component" value="Unassembled WGS sequence"/>
</dbReference>
<evidence type="ECO:0000313" key="1">
    <source>
        <dbReference type="EMBL" id="VDN88480.1"/>
    </source>
</evidence>
<gene>
    <name evidence="1" type="ORF">BPAG_LOCUS7294</name>
</gene>
<dbReference type="EMBL" id="UZAD01008050">
    <property type="protein sequence ID" value="VDN88480.1"/>
    <property type="molecule type" value="Genomic_DNA"/>
</dbReference>
<reference evidence="3" key="1">
    <citation type="submission" date="2017-02" db="UniProtKB">
        <authorList>
            <consortium name="WormBaseParasite"/>
        </authorList>
    </citation>
    <scope>IDENTIFICATION</scope>
</reference>
<keyword evidence="2" id="KW-1185">Reference proteome</keyword>
<reference evidence="1 2" key="2">
    <citation type="submission" date="2018-11" db="EMBL/GenBank/DDBJ databases">
        <authorList>
            <consortium name="Pathogen Informatics"/>
        </authorList>
    </citation>
    <scope>NUCLEOTIDE SEQUENCE [LARGE SCALE GENOMIC DNA]</scope>
</reference>
<protein>
    <submittedName>
        <fullName evidence="1 3">Uncharacterized protein</fullName>
    </submittedName>
</protein>
<evidence type="ECO:0000313" key="2">
    <source>
        <dbReference type="Proteomes" id="UP000278627"/>
    </source>
</evidence>
<dbReference type="WBParaSite" id="BPAG_0000733201-mRNA-1">
    <property type="protein sequence ID" value="BPAG_0000733201-mRNA-1"/>
    <property type="gene ID" value="BPAG_0000733201"/>
</dbReference>
<dbReference type="AlphaFoldDB" id="A0A0N4TGJ4"/>
<evidence type="ECO:0000313" key="3">
    <source>
        <dbReference type="WBParaSite" id="BPAG_0000733201-mRNA-1"/>
    </source>
</evidence>
<proteinExistence type="predicted"/>
<sequence>MDFNVELNLEPETSMDYALYDCLPPELVVRIDSYLSFEDSLQFQVFHFNDIHLNNKTRLIDIITGSFKKEIGFH</sequence>
<accession>A0A0N4TGJ4</accession>
<organism evidence="3">
    <name type="scientific">Brugia pahangi</name>
    <name type="common">Filarial nematode worm</name>
    <dbReference type="NCBI Taxonomy" id="6280"/>
    <lineage>
        <taxon>Eukaryota</taxon>
        <taxon>Metazoa</taxon>
        <taxon>Ecdysozoa</taxon>
        <taxon>Nematoda</taxon>
        <taxon>Chromadorea</taxon>
        <taxon>Rhabditida</taxon>
        <taxon>Spirurina</taxon>
        <taxon>Spiruromorpha</taxon>
        <taxon>Filarioidea</taxon>
        <taxon>Onchocercidae</taxon>
        <taxon>Brugia</taxon>
    </lineage>
</organism>
<name>A0A0N4TGJ4_BRUPA</name>